<evidence type="ECO:0000313" key="3">
    <source>
        <dbReference type="Proteomes" id="UP000199474"/>
    </source>
</evidence>
<feature type="transmembrane region" description="Helical" evidence="1">
    <location>
        <begin position="12"/>
        <end position="37"/>
    </location>
</feature>
<keyword evidence="3" id="KW-1185">Reference proteome</keyword>
<dbReference type="AlphaFoldDB" id="A0A1I1U5F8"/>
<evidence type="ECO:0000256" key="1">
    <source>
        <dbReference type="SAM" id="Phobius"/>
    </source>
</evidence>
<reference evidence="3" key="1">
    <citation type="submission" date="2016-10" db="EMBL/GenBank/DDBJ databases">
        <authorList>
            <person name="Varghese N."/>
            <person name="Submissions S."/>
        </authorList>
    </citation>
    <scope>NUCLEOTIDE SEQUENCE [LARGE SCALE GENOMIC DNA]</scope>
    <source>
        <strain evidence="3">DSM 22530</strain>
    </source>
</reference>
<dbReference type="Proteomes" id="UP000199474">
    <property type="component" value="Unassembled WGS sequence"/>
</dbReference>
<dbReference type="RefSeq" id="WP_177183347.1">
    <property type="nucleotide sequence ID" value="NZ_FOMR01000003.1"/>
</dbReference>
<evidence type="ECO:0000313" key="2">
    <source>
        <dbReference type="EMBL" id="SFD65924.1"/>
    </source>
</evidence>
<sequence length="47" mass="5274">MTKLVEGPVKFILSNIAVILAIMLLPIFLVTNSVSFFDSIINYLFNN</sequence>
<gene>
    <name evidence="2" type="ORF">SAMN05216238_10328</name>
</gene>
<accession>A0A1I1U5F8</accession>
<protein>
    <submittedName>
        <fullName evidence="2">Uncharacterized protein</fullName>
    </submittedName>
</protein>
<dbReference type="EMBL" id="FOMR01000003">
    <property type="protein sequence ID" value="SFD65924.1"/>
    <property type="molecule type" value="Genomic_DNA"/>
</dbReference>
<keyword evidence="1" id="KW-0812">Transmembrane</keyword>
<keyword evidence="1" id="KW-1133">Transmembrane helix</keyword>
<keyword evidence="1" id="KW-0472">Membrane</keyword>
<proteinExistence type="predicted"/>
<organism evidence="2 3">
    <name type="scientific">Lentibacillus persicus</name>
    <dbReference type="NCBI Taxonomy" id="640948"/>
    <lineage>
        <taxon>Bacteria</taxon>
        <taxon>Bacillati</taxon>
        <taxon>Bacillota</taxon>
        <taxon>Bacilli</taxon>
        <taxon>Bacillales</taxon>
        <taxon>Bacillaceae</taxon>
        <taxon>Lentibacillus</taxon>
    </lineage>
</organism>
<name>A0A1I1U5F8_9BACI</name>